<evidence type="ECO:0000313" key="2">
    <source>
        <dbReference type="EMBL" id="MDS1269665.1"/>
    </source>
</evidence>
<keyword evidence="1" id="KW-0472">Membrane</keyword>
<feature type="transmembrane region" description="Helical" evidence="1">
    <location>
        <begin position="192"/>
        <end position="215"/>
    </location>
</feature>
<keyword evidence="1" id="KW-0812">Transmembrane</keyword>
<accession>A0ABU2H2Y4</accession>
<keyword evidence="1" id="KW-1133">Transmembrane helix</keyword>
<organism evidence="2 3">
    <name type="scientific">Lipingzhangella rawalii</name>
    <dbReference type="NCBI Taxonomy" id="2055835"/>
    <lineage>
        <taxon>Bacteria</taxon>
        <taxon>Bacillati</taxon>
        <taxon>Actinomycetota</taxon>
        <taxon>Actinomycetes</taxon>
        <taxon>Streptosporangiales</taxon>
        <taxon>Nocardiopsidaceae</taxon>
        <taxon>Lipingzhangella</taxon>
    </lineage>
</organism>
<feature type="transmembrane region" description="Helical" evidence="1">
    <location>
        <begin position="271"/>
        <end position="288"/>
    </location>
</feature>
<name>A0ABU2H2Y4_9ACTN</name>
<feature type="transmembrane region" description="Helical" evidence="1">
    <location>
        <begin position="113"/>
        <end position="134"/>
    </location>
</feature>
<evidence type="ECO:0000313" key="3">
    <source>
        <dbReference type="Proteomes" id="UP001250214"/>
    </source>
</evidence>
<dbReference type="EMBL" id="JAVLVT010000001">
    <property type="protein sequence ID" value="MDS1269665.1"/>
    <property type="molecule type" value="Genomic_DNA"/>
</dbReference>
<protein>
    <submittedName>
        <fullName evidence="2">Uncharacterized protein</fullName>
    </submittedName>
</protein>
<reference evidence="3" key="1">
    <citation type="submission" date="2023-07" db="EMBL/GenBank/DDBJ databases">
        <title>Novel species in the genus Lipingzhangella isolated from Sambhar Salt Lake.</title>
        <authorList>
            <person name="Jiya N."/>
            <person name="Kajale S."/>
            <person name="Sharma A."/>
        </authorList>
    </citation>
    <scope>NUCLEOTIDE SEQUENCE [LARGE SCALE GENOMIC DNA]</scope>
    <source>
        <strain evidence="3">LS1_29</strain>
    </source>
</reference>
<feature type="transmembrane region" description="Helical" evidence="1">
    <location>
        <begin position="54"/>
        <end position="77"/>
    </location>
</feature>
<feature type="transmembrane region" description="Helical" evidence="1">
    <location>
        <begin position="21"/>
        <end position="48"/>
    </location>
</feature>
<dbReference type="Proteomes" id="UP001250214">
    <property type="component" value="Unassembled WGS sequence"/>
</dbReference>
<sequence>MARMARSAASLPLYTLDLARRYWAPLLFVYLLGTLLHGLMLRGIVWLGLQNQTLGLLAFSLAVLVTLATTIVMFLMLRPGLPVLDHELLERSRRARGTGADQRPNVNERERRIVDAVAMSLLPFLIFYSAWGLFAEELRAYAARAQVEAGLDGYVAILDFNPLGVPLLVLAVAFLCRTVCEQFYFRNNSKALGIATAFFETVFAFFFVVTVVELASTLWEWLGQRLVWVEATAMFHTLLEQLAELTALPVIDLVLGTAAAVVWTWELLKDGLIQPLLWLTIAAVVFGADVDRTETLFRPGSRAQRVHDAALARTPGVLLQLGERASRGLREKYLPFLNAFRFILRTSPIYYLSFCLYYALLELGFSWLERGVLLAVGPADFLGWWWPWLAPLSIAVDALHEVLRVCLLAATFEVVLRRMLDRQPGQRARPARI</sequence>
<feature type="transmembrane region" description="Helical" evidence="1">
    <location>
        <begin position="349"/>
        <end position="368"/>
    </location>
</feature>
<comment type="caution">
    <text evidence="2">The sequence shown here is derived from an EMBL/GenBank/DDBJ whole genome shotgun (WGS) entry which is preliminary data.</text>
</comment>
<proteinExistence type="predicted"/>
<keyword evidence="3" id="KW-1185">Reference proteome</keyword>
<gene>
    <name evidence="2" type="ORF">RIF23_05095</name>
</gene>
<dbReference type="RefSeq" id="WP_310911123.1">
    <property type="nucleotide sequence ID" value="NZ_JAVLVT010000001.1"/>
</dbReference>
<feature type="transmembrane region" description="Helical" evidence="1">
    <location>
        <begin position="154"/>
        <end position="180"/>
    </location>
</feature>
<evidence type="ECO:0000256" key="1">
    <source>
        <dbReference type="SAM" id="Phobius"/>
    </source>
</evidence>